<keyword evidence="7" id="KW-0560">Oxidoreductase</keyword>
<dbReference type="InterPro" id="IPR006656">
    <property type="entry name" value="Mopterin_OxRdtase"/>
</dbReference>
<proteinExistence type="inferred from homology"/>
<dbReference type="CDD" id="cd02767">
    <property type="entry name" value="MopB_ydeP"/>
    <property type="match status" value="1"/>
</dbReference>
<gene>
    <name evidence="12" type="ORF">QWU01_05930</name>
</gene>
<evidence type="ECO:0000313" key="13">
    <source>
        <dbReference type="Proteomes" id="UP001276300"/>
    </source>
</evidence>
<dbReference type="PANTHER" id="PTHR43105:SF4">
    <property type="entry name" value="PROTEIN YDEP"/>
    <property type="match status" value="1"/>
</dbReference>
<dbReference type="InterPro" id="IPR050123">
    <property type="entry name" value="Prok_molybdopt-oxidoreductase"/>
</dbReference>
<feature type="domain" description="Molybdopterin oxidoreductase" evidence="10">
    <location>
        <begin position="111"/>
        <end position="518"/>
    </location>
</feature>
<reference evidence="12" key="1">
    <citation type="journal article" date="2023" name="J Glob Antimicrob Resist">
        <title>Emergence of NDM-1 and KPC-3 carbapenemases in Kluyvera cryocrescens: Investigating genetic heterogeneity and acquisition routes of blaNDM-1 in Enterobacterales species in Portugal.</title>
        <authorList>
            <person name="Loiodice M."/>
            <person name="Ribeiro M."/>
            <person name="Peixe L."/>
            <person name="Novais A."/>
        </authorList>
    </citation>
    <scope>NUCLEOTIDE SEQUENCE</scope>
    <source>
        <strain evidence="12">K629</strain>
    </source>
</reference>
<evidence type="ECO:0000256" key="1">
    <source>
        <dbReference type="ARBA" id="ARBA00001942"/>
    </source>
</evidence>
<dbReference type="Gene3D" id="3.40.50.740">
    <property type="match status" value="1"/>
</dbReference>
<organism evidence="12 13">
    <name type="scientific">Kluyvera cryocrescens</name>
    <name type="common">Kluyvera citrophila</name>
    <dbReference type="NCBI Taxonomy" id="580"/>
    <lineage>
        <taxon>Bacteria</taxon>
        <taxon>Pseudomonadati</taxon>
        <taxon>Pseudomonadota</taxon>
        <taxon>Gammaproteobacteria</taxon>
        <taxon>Enterobacterales</taxon>
        <taxon>Enterobacteriaceae</taxon>
        <taxon>Kluyvera</taxon>
    </lineage>
</organism>
<evidence type="ECO:0000256" key="7">
    <source>
        <dbReference type="ARBA" id="ARBA00023002"/>
    </source>
</evidence>
<dbReference type="SUPFAM" id="SSF50692">
    <property type="entry name" value="ADC-like"/>
    <property type="match status" value="1"/>
</dbReference>
<feature type="domain" description="Molybdopterin dinucleotide-binding" evidence="11">
    <location>
        <begin position="645"/>
        <end position="756"/>
    </location>
</feature>
<dbReference type="InterPro" id="IPR006657">
    <property type="entry name" value="MoPterin_dinucl-bd_dom"/>
</dbReference>
<dbReference type="GO" id="GO:0043546">
    <property type="term" value="F:molybdopterin cofactor binding"/>
    <property type="evidence" value="ECO:0007669"/>
    <property type="project" value="InterPro"/>
</dbReference>
<dbReference type="Pfam" id="PF00384">
    <property type="entry name" value="Molybdopterin"/>
    <property type="match status" value="1"/>
</dbReference>
<evidence type="ECO:0000259" key="10">
    <source>
        <dbReference type="Pfam" id="PF00384"/>
    </source>
</evidence>
<dbReference type="AlphaFoldDB" id="A0AAW9C2L8"/>
<dbReference type="GO" id="GO:0030151">
    <property type="term" value="F:molybdenum ion binding"/>
    <property type="evidence" value="ECO:0007669"/>
    <property type="project" value="InterPro"/>
</dbReference>
<dbReference type="Gene3D" id="3.40.228.10">
    <property type="entry name" value="Dimethylsulfoxide Reductase, domain 2"/>
    <property type="match status" value="1"/>
</dbReference>
<protein>
    <submittedName>
        <fullName evidence="12">FdhF/YdeP family oxidoreductase</fullName>
    </submittedName>
</protein>
<dbReference type="Pfam" id="PF01568">
    <property type="entry name" value="Molydop_binding"/>
    <property type="match status" value="1"/>
</dbReference>
<keyword evidence="8" id="KW-0408">Iron</keyword>
<dbReference type="GO" id="GO:0008863">
    <property type="term" value="F:formate dehydrogenase (NAD+) activity"/>
    <property type="evidence" value="ECO:0007669"/>
    <property type="project" value="InterPro"/>
</dbReference>
<dbReference type="InterPro" id="IPR010046">
    <property type="entry name" value="Mopterin_OxRdtse_a_bac"/>
</dbReference>
<name>A0AAW9C2L8_KLUCR</name>
<dbReference type="InterPro" id="IPR009010">
    <property type="entry name" value="Asp_de-COase-like_dom_sf"/>
</dbReference>
<evidence type="ECO:0000256" key="8">
    <source>
        <dbReference type="ARBA" id="ARBA00023004"/>
    </source>
</evidence>
<evidence type="ECO:0000256" key="6">
    <source>
        <dbReference type="ARBA" id="ARBA00022723"/>
    </source>
</evidence>
<dbReference type="GO" id="GO:1990204">
    <property type="term" value="C:oxidoreductase complex"/>
    <property type="evidence" value="ECO:0007669"/>
    <property type="project" value="UniProtKB-ARBA"/>
</dbReference>
<evidence type="ECO:0000256" key="2">
    <source>
        <dbReference type="ARBA" id="ARBA00001966"/>
    </source>
</evidence>
<evidence type="ECO:0000259" key="11">
    <source>
        <dbReference type="Pfam" id="PF01568"/>
    </source>
</evidence>
<keyword evidence="6" id="KW-0479">Metal-binding</keyword>
<comment type="cofactor">
    <cofactor evidence="1">
        <name>Mo-bis(molybdopterin guanine dinucleotide)</name>
        <dbReference type="ChEBI" id="CHEBI:60539"/>
    </cofactor>
</comment>
<dbReference type="GO" id="GO:0051539">
    <property type="term" value="F:4 iron, 4 sulfur cluster binding"/>
    <property type="evidence" value="ECO:0007669"/>
    <property type="project" value="UniProtKB-KW"/>
</dbReference>
<keyword evidence="9" id="KW-0411">Iron-sulfur</keyword>
<dbReference type="PIRSF" id="PIRSF000144">
    <property type="entry name" value="CbbBc"/>
    <property type="match status" value="1"/>
</dbReference>
<keyword evidence="5" id="KW-0500">Molybdenum</keyword>
<sequence length="762" mass="84037">MSQGVQGVNGYQGPAGGWGAVRAVTTSVFSQKAVARDIIAMFRMNQVKGFDCPGCAWPDPEHRSPMELCENGVKAVSWETTSKKASPAFFRQHSVAELWNYSDYELENIGRLTHPLKYDRATDRWQAVDWQVAFAEIGERLRSYDSPEQVEFYTSGRTSNEAAFLYQLFAREYGSSNFPDCSNMCHGPTSAGLTQSIGMGKGTVELEDFEHCDLVICIGHNPGTNHPRMLTTLREVAQRGARIISINPLAERGLERFSFPQSPTDMLKGQSTVLSNDYYQVKMGGDSSLLKGVMKALIEMDEARILLGQEPCLDRAFLAKHTQGYQALYDDLHQCRWADLEQDSGLTRSQMEDLAYRYDKSNATIICYGLGITQHKNGTENVQQLVNLLLLKGNMGKRGAGICPLRGHSNVQGDRSVGINEAASEAFLLRLEARFTIRVSRKHGRSSVESIRAIERGEAKALICMGGNLAVAMPQPQRTFEAMKKLDLQVHVATKLNRSHLLLAKHNYLLPALGRTERDVQVGGIQSVTVEDSMSMVHASCGTLKPASPWLKSEPAIVAAMARATLPNSPVNWEAMSGHYHLIREAIADVIPAFADYNARIEKPGGFRMDTPASRREWHTASGKANFVVSRQRAVERDKQPADALVLATLRSHDQYNTTIYGMNDRYRGITGRRDVVFLSQAETDARGLVEGDIVHLQALDDNGQPDAKRAMFGLTVVVYSMAAGSIGAYLPEANVLLSLDAVDSQSLTPAYKSVPVIISKA</sequence>
<dbReference type="SUPFAM" id="SSF53706">
    <property type="entry name" value="Formate dehydrogenase/DMSO reductase, domains 1-3"/>
    <property type="match status" value="1"/>
</dbReference>
<accession>A0AAW9C2L8</accession>
<dbReference type="GO" id="GO:0045333">
    <property type="term" value="P:cellular respiration"/>
    <property type="evidence" value="ECO:0007669"/>
    <property type="project" value="UniProtKB-ARBA"/>
</dbReference>
<evidence type="ECO:0000313" key="12">
    <source>
        <dbReference type="EMBL" id="MDW3776351.1"/>
    </source>
</evidence>
<dbReference type="InterPro" id="IPR041953">
    <property type="entry name" value="YdeP_MopB"/>
</dbReference>
<evidence type="ECO:0000256" key="4">
    <source>
        <dbReference type="ARBA" id="ARBA00022485"/>
    </source>
</evidence>
<dbReference type="CDD" id="cd02787">
    <property type="entry name" value="MopB_CT_ydeP"/>
    <property type="match status" value="1"/>
</dbReference>
<dbReference type="GeneID" id="99778968"/>
<evidence type="ECO:0000256" key="5">
    <source>
        <dbReference type="ARBA" id="ARBA00022505"/>
    </source>
</evidence>
<comment type="similarity">
    <text evidence="3">Belongs to the prokaryotic molybdopterin-containing oxidoreductase family.</text>
</comment>
<evidence type="ECO:0000256" key="3">
    <source>
        <dbReference type="ARBA" id="ARBA00010312"/>
    </source>
</evidence>
<dbReference type="RefSeq" id="WP_061284301.1">
    <property type="nucleotide sequence ID" value="NZ_CALMQG010000030.1"/>
</dbReference>
<keyword evidence="4" id="KW-0004">4Fe-4S</keyword>
<dbReference type="InterPro" id="IPR037951">
    <property type="entry name" value="MopB_CT_YdeP"/>
</dbReference>
<comment type="cofactor">
    <cofactor evidence="2">
        <name>[4Fe-4S] cluster</name>
        <dbReference type="ChEBI" id="CHEBI:49883"/>
    </cofactor>
</comment>
<dbReference type="NCBIfam" id="TIGR01701">
    <property type="entry name" value="Fdhalpha-like"/>
    <property type="match status" value="1"/>
</dbReference>
<comment type="caution">
    <text evidence="12">The sequence shown here is derived from an EMBL/GenBank/DDBJ whole genome shotgun (WGS) entry which is preliminary data.</text>
</comment>
<dbReference type="PANTHER" id="PTHR43105">
    <property type="entry name" value="RESPIRATORY NITRATE REDUCTASE"/>
    <property type="match status" value="1"/>
</dbReference>
<dbReference type="GO" id="GO:0016020">
    <property type="term" value="C:membrane"/>
    <property type="evidence" value="ECO:0007669"/>
    <property type="project" value="TreeGrafter"/>
</dbReference>
<dbReference type="Proteomes" id="UP001276300">
    <property type="component" value="Unassembled WGS sequence"/>
</dbReference>
<evidence type="ECO:0000256" key="9">
    <source>
        <dbReference type="ARBA" id="ARBA00023014"/>
    </source>
</evidence>
<dbReference type="EMBL" id="JAUEQX010000005">
    <property type="protein sequence ID" value="MDW3776351.1"/>
    <property type="molecule type" value="Genomic_DNA"/>
</dbReference>